<dbReference type="EnsemblMetazoa" id="CLYHEMT005714.1">
    <property type="protein sequence ID" value="CLYHEMP005714.1"/>
    <property type="gene ID" value="CLYHEMG005714"/>
</dbReference>
<feature type="coiled-coil region" evidence="1">
    <location>
        <begin position="453"/>
        <end position="628"/>
    </location>
</feature>
<evidence type="ECO:0000256" key="1">
    <source>
        <dbReference type="SAM" id="Coils"/>
    </source>
</evidence>
<proteinExistence type="predicted"/>
<evidence type="ECO:0000313" key="5">
    <source>
        <dbReference type="Proteomes" id="UP000594262"/>
    </source>
</evidence>
<feature type="compositionally biased region" description="Polar residues" evidence="2">
    <location>
        <begin position="699"/>
        <end position="713"/>
    </location>
</feature>
<feature type="coiled-coil region" evidence="1">
    <location>
        <begin position="316"/>
        <end position="416"/>
    </location>
</feature>
<feature type="transmembrane region" description="Helical" evidence="3">
    <location>
        <begin position="732"/>
        <end position="751"/>
    </location>
</feature>
<keyword evidence="3" id="KW-0812">Transmembrane</keyword>
<name>A0A7M5U3C5_9CNID</name>
<accession>A0A7M5U3C5</accession>
<feature type="region of interest" description="Disordered" evidence="2">
    <location>
        <begin position="19"/>
        <end position="51"/>
    </location>
</feature>
<dbReference type="Proteomes" id="UP000594262">
    <property type="component" value="Unplaced"/>
</dbReference>
<feature type="coiled-coil region" evidence="1">
    <location>
        <begin position="137"/>
        <end position="210"/>
    </location>
</feature>
<feature type="region of interest" description="Disordered" evidence="2">
    <location>
        <begin position="634"/>
        <end position="713"/>
    </location>
</feature>
<feature type="compositionally biased region" description="Polar residues" evidence="2">
    <location>
        <begin position="32"/>
        <end position="47"/>
    </location>
</feature>
<evidence type="ECO:0000256" key="3">
    <source>
        <dbReference type="SAM" id="Phobius"/>
    </source>
</evidence>
<evidence type="ECO:0000313" key="4">
    <source>
        <dbReference type="EnsemblMetazoa" id="CLYHEMP005714.1"/>
    </source>
</evidence>
<protein>
    <submittedName>
        <fullName evidence="4">Uncharacterized protein</fullName>
    </submittedName>
</protein>
<sequence length="764" mass="87717">MWWRATSLMTEDVKKPSEARLPKGFYRGGNPIQGSQSGRGNKPSRNSEAGELCETDRTLISYKDVTLPDKLYGGRNRQSCIVTDDKELLRRKIIKELNAGPLEFGIAIKTRESEANTKAKGSVDISKQNKTALLEELRKMEGDYSKIKVDYENLENRNTVAETEIRRLSLIKEESDLVHREEADALRNTIEGLNEQLAMARKEVEEMGVDIKDCVAHTTSQLKQHFDVLLAEAKEHNQVLLAEKEAKICEKDAEVCEIKKYFERELDAVKEQGARRIERMLSIEKEKSEMDQKTIQELRKSLDAEQKLLLNTQHSAQQQTEKINAQATQLVELNDKKAVIKKKLFKATKEIKEANEKVAHGREEFKKQQQDDELDDLKAMNEKLIKDNEEERKKHIEELTRKESELVKTCDSFKEQMNVKEQNVGLLKAENDALKLAQVESESTHAAEMAKKNEALLCAKNAHMDEISEAKEQIDQFKKEASQLDLMHQKALAAKDGNLKESQLTIGNLQKEKAICEKKLDSASNSVLRLEKRLNQREVEIRARLEDISVQKKKENTDRATIEKQKVSMEKMQNDLKREKKRIESLIRERNAYREEAHTNGIKKIEAYKKLESTKEHLQTVKKEYEYKIAQMQPMQKTEAVGKQKQRKRKRKSKQAVSNDIEAPTVPAPNKELPKLQEAKDNNPNQVSNGKIKKVAKVQKSSPQRKSPSRASKDVVSTSAVIFDQHDNERPWGVYDVSLVTFCIGIWFLLIKVCSIFTNDDSLW</sequence>
<keyword evidence="5" id="KW-1185">Reference proteome</keyword>
<organism evidence="4 5">
    <name type="scientific">Clytia hemisphaerica</name>
    <dbReference type="NCBI Taxonomy" id="252671"/>
    <lineage>
        <taxon>Eukaryota</taxon>
        <taxon>Metazoa</taxon>
        <taxon>Cnidaria</taxon>
        <taxon>Hydrozoa</taxon>
        <taxon>Hydroidolina</taxon>
        <taxon>Leptothecata</taxon>
        <taxon>Obeliida</taxon>
        <taxon>Clytiidae</taxon>
        <taxon>Clytia</taxon>
    </lineage>
</organism>
<dbReference type="RefSeq" id="XP_066911829.1">
    <property type="nucleotide sequence ID" value="XM_067055728.1"/>
</dbReference>
<dbReference type="GeneID" id="136799049"/>
<keyword evidence="1" id="KW-0175">Coiled coil</keyword>
<reference evidence="4" key="1">
    <citation type="submission" date="2021-01" db="UniProtKB">
        <authorList>
            <consortium name="EnsemblMetazoa"/>
        </authorList>
    </citation>
    <scope>IDENTIFICATION</scope>
</reference>
<dbReference type="AlphaFoldDB" id="A0A7M5U3C5"/>
<feature type="compositionally biased region" description="Basic residues" evidence="2">
    <location>
        <begin position="644"/>
        <end position="654"/>
    </location>
</feature>
<feature type="compositionally biased region" description="Basic and acidic residues" evidence="2">
    <location>
        <begin position="672"/>
        <end position="681"/>
    </location>
</feature>
<evidence type="ECO:0000256" key="2">
    <source>
        <dbReference type="SAM" id="MobiDB-lite"/>
    </source>
</evidence>
<keyword evidence="3" id="KW-1133">Transmembrane helix</keyword>
<keyword evidence="3" id="KW-0472">Membrane</keyword>